<accession>A0ABQ6MXD2</accession>
<dbReference type="PANTHER" id="PTHR10794">
    <property type="entry name" value="ABHYDROLASE DOMAIN-CONTAINING PROTEIN"/>
    <property type="match status" value="1"/>
</dbReference>
<protein>
    <recommendedName>
        <fullName evidence="4">Serine aminopeptidase S33 domain-containing protein</fullName>
    </recommendedName>
</protein>
<reference evidence="2 3" key="1">
    <citation type="journal article" date="2023" name="Commun. Biol.">
        <title>Genome analysis of Parmales, the sister group of diatoms, reveals the evolutionary specialization of diatoms from phago-mixotrophs to photoautotrophs.</title>
        <authorList>
            <person name="Ban H."/>
            <person name="Sato S."/>
            <person name="Yoshikawa S."/>
            <person name="Yamada K."/>
            <person name="Nakamura Y."/>
            <person name="Ichinomiya M."/>
            <person name="Sato N."/>
            <person name="Blanc-Mathieu R."/>
            <person name="Endo H."/>
            <person name="Kuwata A."/>
            <person name="Ogata H."/>
        </authorList>
    </citation>
    <scope>NUCLEOTIDE SEQUENCE [LARGE SCALE GENOMIC DNA]</scope>
</reference>
<keyword evidence="3" id="KW-1185">Reference proteome</keyword>
<comment type="caution">
    <text evidence="2">The sequence shown here is derived from an EMBL/GenBank/DDBJ whole genome shotgun (WGS) entry which is preliminary data.</text>
</comment>
<sequence length="352" mass="38763">MYPIAWERHNFTVQDVTTNNPDFTELVSVDIWPPVGSTLLPANAPVIHFQPGLRCHSGDIPGSTAVRRAYMAGYRSVVFNRRGHGHVPGVGHVPLTSPRFNLFGDTGDLEQAYHFTRNLLPPDTDFYLYGVSSGTAVTVTALGIWGERLSDPALSPRERARVPQFKAALTVVPGYDISSALKEFRWPYTDVLLENVKSWFVRKNERVLREFDSGLVDELLNATGLQEFVDKAYPFAGYETREEYYAKTNPVNLIHKIGTPQLIINAFDDPCSLPSNMHRASPVPAHGGRTYAAVAAGSNSTVIAVTKSGSHCPFFDAADGLVIPDALQPGYMLDSWADSVMVEWFDAAGSLF</sequence>
<dbReference type="PANTHER" id="PTHR10794:SF93">
    <property type="entry name" value="SERINE AMINOPEPTIDASE S33 DOMAIN-CONTAINING PROTEIN"/>
    <property type="match status" value="1"/>
</dbReference>
<dbReference type="InterPro" id="IPR050960">
    <property type="entry name" value="AB_hydrolase_4_sf"/>
</dbReference>
<organism evidence="2 3">
    <name type="scientific">Tetraparma gracilis</name>
    <dbReference type="NCBI Taxonomy" id="2962635"/>
    <lineage>
        <taxon>Eukaryota</taxon>
        <taxon>Sar</taxon>
        <taxon>Stramenopiles</taxon>
        <taxon>Ochrophyta</taxon>
        <taxon>Bolidophyceae</taxon>
        <taxon>Parmales</taxon>
        <taxon>Triparmaceae</taxon>
        <taxon>Tetraparma</taxon>
    </lineage>
</organism>
<dbReference type="Gene3D" id="3.40.50.1820">
    <property type="entry name" value="alpha/beta hydrolase"/>
    <property type="match status" value="1"/>
</dbReference>
<evidence type="ECO:0000256" key="1">
    <source>
        <dbReference type="ARBA" id="ARBA00010884"/>
    </source>
</evidence>
<dbReference type="EMBL" id="BRYB01000690">
    <property type="protein sequence ID" value="GMI35494.1"/>
    <property type="molecule type" value="Genomic_DNA"/>
</dbReference>
<dbReference type="Proteomes" id="UP001165060">
    <property type="component" value="Unassembled WGS sequence"/>
</dbReference>
<comment type="similarity">
    <text evidence="1">Belongs to the AB hydrolase superfamily. AB hydrolase 4 family.</text>
</comment>
<gene>
    <name evidence="2" type="ORF">TeGR_g7102</name>
</gene>
<evidence type="ECO:0000313" key="2">
    <source>
        <dbReference type="EMBL" id="GMI35494.1"/>
    </source>
</evidence>
<dbReference type="SUPFAM" id="SSF53474">
    <property type="entry name" value="alpha/beta-Hydrolases"/>
    <property type="match status" value="1"/>
</dbReference>
<proteinExistence type="inferred from homology"/>
<evidence type="ECO:0008006" key="4">
    <source>
        <dbReference type="Google" id="ProtNLM"/>
    </source>
</evidence>
<evidence type="ECO:0000313" key="3">
    <source>
        <dbReference type="Proteomes" id="UP001165060"/>
    </source>
</evidence>
<dbReference type="InterPro" id="IPR029058">
    <property type="entry name" value="AB_hydrolase_fold"/>
</dbReference>
<name>A0ABQ6MXD2_9STRA</name>